<evidence type="ECO:0000256" key="4">
    <source>
        <dbReference type="ARBA" id="ARBA00022840"/>
    </source>
</evidence>
<dbReference type="InterPro" id="IPR007373">
    <property type="entry name" value="Thiamin_PyroPKinase_B1-bd"/>
</dbReference>
<protein>
    <recommendedName>
        <fullName evidence="5">Thiamine diphosphokinase</fullName>
        <ecNumber evidence="5">2.7.6.2</ecNumber>
    </recommendedName>
</protein>
<evidence type="ECO:0000256" key="5">
    <source>
        <dbReference type="NCBIfam" id="TIGR01378"/>
    </source>
</evidence>
<dbReference type="NCBIfam" id="TIGR01378">
    <property type="entry name" value="thi_PPkinase"/>
    <property type="match status" value="1"/>
</dbReference>
<dbReference type="CDD" id="cd07995">
    <property type="entry name" value="TPK"/>
    <property type="match status" value="1"/>
</dbReference>
<keyword evidence="2" id="KW-0547">Nucleotide-binding</keyword>
<keyword evidence="1 7" id="KW-0808">Transferase</keyword>
<dbReference type="InterPro" id="IPR053149">
    <property type="entry name" value="TPK"/>
</dbReference>
<evidence type="ECO:0000313" key="8">
    <source>
        <dbReference type="Proteomes" id="UP000760545"/>
    </source>
</evidence>
<dbReference type="PANTHER" id="PTHR41299:SF1">
    <property type="entry name" value="THIAMINE PYROPHOSPHOKINASE"/>
    <property type="match status" value="1"/>
</dbReference>
<dbReference type="Gene3D" id="3.40.50.10240">
    <property type="entry name" value="Thiamin pyrophosphokinase, catalytic domain"/>
    <property type="match status" value="1"/>
</dbReference>
<name>A0ABX1DD30_9FLAO</name>
<dbReference type="Pfam" id="PF04263">
    <property type="entry name" value="TPK_catalytic"/>
    <property type="match status" value="1"/>
</dbReference>
<dbReference type="EMBL" id="JAAVJS010000017">
    <property type="protein sequence ID" value="NJX16269.1"/>
    <property type="molecule type" value="Genomic_DNA"/>
</dbReference>
<dbReference type="SUPFAM" id="SSF63862">
    <property type="entry name" value="Thiamin pyrophosphokinase, substrate-binding domain"/>
    <property type="match status" value="1"/>
</dbReference>
<dbReference type="InterPro" id="IPR007371">
    <property type="entry name" value="TPK_catalytic"/>
</dbReference>
<proteinExistence type="predicted"/>
<evidence type="ECO:0000256" key="1">
    <source>
        <dbReference type="ARBA" id="ARBA00022679"/>
    </source>
</evidence>
<dbReference type="SMART" id="SM00983">
    <property type="entry name" value="TPK_B1_binding"/>
    <property type="match status" value="1"/>
</dbReference>
<evidence type="ECO:0000259" key="6">
    <source>
        <dbReference type="SMART" id="SM00983"/>
    </source>
</evidence>
<dbReference type="GO" id="GO:0004788">
    <property type="term" value="F:thiamine diphosphokinase activity"/>
    <property type="evidence" value="ECO:0007669"/>
    <property type="project" value="UniProtKB-EC"/>
</dbReference>
<dbReference type="SUPFAM" id="SSF63999">
    <property type="entry name" value="Thiamin pyrophosphokinase, catalytic domain"/>
    <property type="match status" value="1"/>
</dbReference>
<keyword evidence="4" id="KW-0067">ATP-binding</keyword>
<organism evidence="7 8">
    <name type="scientific">Tamlana crocina</name>
    <dbReference type="NCBI Taxonomy" id="393006"/>
    <lineage>
        <taxon>Bacteria</taxon>
        <taxon>Pseudomonadati</taxon>
        <taxon>Bacteroidota</taxon>
        <taxon>Flavobacteriia</taxon>
        <taxon>Flavobacteriales</taxon>
        <taxon>Flavobacteriaceae</taxon>
        <taxon>Tamlana</taxon>
    </lineage>
</organism>
<evidence type="ECO:0000313" key="7">
    <source>
        <dbReference type="EMBL" id="NJX16269.1"/>
    </source>
</evidence>
<dbReference type="Pfam" id="PF04265">
    <property type="entry name" value="TPK_B1_binding"/>
    <property type="match status" value="1"/>
</dbReference>
<dbReference type="RefSeq" id="WP_167918713.1">
    <property type="nucleotide sequence ID" value="NZ_JAAVJS010000017.1"/>
</dbReference>
<dbReference type="Proteomes" id="UP000760545">
    <property type="component" value="Unassembled WGS sequence"/>
</dbReference>
<gene>
    <name evidence="7" type="ORF">HC176_12300</name>
</gene>
<comment type="caution">
    <text evidence="7">The sequence shown here is derived from an EMBL/GenBank/DDBJ whole genome shotgun (WGS) entry which is preliminary data.</text>
</comment>
<dbReference type="InterPro" id="IPR036759">
    <property type="entry name" value="TPK_catalytic_sf"/>
</dbReference>
<accession>A0ABX1DD30</accession>
<dbReference type="InterPro" id="IPR036371">
    <property type="entry name" value="TPK_B1-bd_sf"/>
</dbReference>
<dbReference type="PANTHER" id="PTHR41299">
    <property type="entry name" value="THIAMINE PYROPHOSPHOKINASE"/>
    <property type="match status" value="1"/>
</dbReference>
<feature type="domain" description="Thiamin pyrophosphokinase thiamin-binding" evidence="6">
    <location>
        <begin position="125"/>
        <end position="195"/>
    </location>
</feature>
<sequence length="203" mass="23155">MNQTKVFLLIDGERPETLPDLSSYDLVCATDGAYRFLMEKAVVPDFISGDFDSLEELPKSIEVIETPDQNYTDFEKILKILFERGYKNIHVFGASGKEQDHFLSNLHIAMVWRNDLNLIFFDNYGYYFLAENTTEIKNSKGKTVSLIPFPEAKGITTQGLKYPLTNSTLIFGEKIGERNLAIANHVTIRFNSGFLFVFVNKCK</sequence>
<evidence type="ECO:0000256" key="2">
    <source>
        <dbReference type="ARBA" id="ARBA00022741"/>
    </source>
</evidence>
<keyword evidence="3" id="KW-0418">Kinase</keyword>
<dbReference type="InterPro" id="IPR006282">
    <property type="entry name" value="Thi_PPkinase"/>
</dbReference>
<evidence type="ECO:0000256" key="3">
    <source>
        <dbReference type="ARBA" id="ARBA00022777"/>
    </source>
</evidence>
<keyword evidence="8" id="KW-1185">Reference proteome</keyword>
<dbReference type="EC" id="2.7.6.2" evidence="5"/>
<reference evidence="7 8" key="1">
    <citation type="submission" date="2020-03" db="EMBL/GenBank/DDBJ databases">
        <title>Tamlana sp. nov, isolated from XXX.</title>
        <authorList>
            <person name="Cao W.R."/>
        </authorList>
    </citation>
    <scope>NUCLEOTIDE SEQUENCE [LARGE SCALE GENOMIC DNA]</scope>
    <source>
        <strain evidence="7 8">HST1-43</strain>
    </source>
</reference>